<feature type="domain" description="DUF6848" evidence="1">
    <location>
        <begin position="15"/>
        <end position="79"/>
    </location>
</feature>
<protein>
    <recommendedName>
        <fullName evidence="1">DUF6848 domain-containing protein</fullName>
    </recommendedName>
</protein>
<gene>
    <name evidence="2" type="ORF">TO73_1217</name>
</gene>
<dbReference type="Gene3D" id="3.30.2220.10">
    <property type="entry name" value="rbstp2171"/>
    <property type="match status" value="1"/>
</dbReference>
<evidence type="ECO:0000313" key="3">
    <source>
        <dbReference type="Proteomes" id="UP000058660"/>
    </source>
</evidence>
<dbReference type="EMBL" id="CP010822">
    <property type="protein sequence ID" value="ALJ91061.1"/>
    <property type="molecule type" value="Genomic_DNA"/>
</dbReference>
<evidence type="ECO:0000313" key="2">
    <source>
        <dbReference type="EMBL" id="ALJ91061.1"/>
    </source>
</evidence>
<accession>A0ABM5VNK1</accession>
<organism evidence="2 3">
    <name type="scientific">Thermus aquaticus (strain ATCC BAA-2747 / Y51MC23)</name>
    <dbReference type="NCBI Taxonomy" id="498848"/>
    <lineage>
        <taxon>Bacteria</taxon>
        <taxon>Thermotogati</taxon>
        <taxon>Deinococcota</taxon>
        <taxon>Deinococci</taxon>
        <taxon>Thermales</taxon>
        <taxon>Thermaceae</taxon>
        <taxon>Thermus</taxon>
    </lineage>
</organism>
<name>A0ABM5VNK1_THEA5</name>
<reference evidence="3" key="1">
    <citation type="journal article" date="2015" name="PLoS ONE">
        <title>Complete Genome Sequence of Thermus aquaticus Y51MC23.</title>
        <authorList>
            <person name="Brumm P.J."/>
            <person name="Monsma S."/>
            <person name="Keough B."/>
            <person name="Jasinovica S."/>
            <person name="Ferguson E."/>
            <person name="Schoenfeld T."/>
            <person name="Lodes M."/>
            <person name="Mead D.A."/>
        </authorList>
    </citation>
    <scope>NUCLEOTIDE SEQUENCE [LARGE SCALE GENOMIC DNA]</scope>
    <source>
        <strain evidence="3">BAA-2747 / Y51MC23</strain>
    </source>
</reference>
<dbReference type="RefSeq" id="WP_003048549.1">
    <property type="nucleotide sequence ID" value="NZ_CP010822.1"/>
</dbReference>
<dbReference type="Proteomes" id="UP000058660">
    <property type="component" value="Chromosome"/>
</dbReference>
<proteinExistence type="predicted"/>
<evidence type="ECO:0000259" key="1">
    <source>
        <dbReference type="Pfam" id="PF20941"/>
    </source>
</evidence>
<keyword evidence="3" id="KW-1185">Reference proteome</keyword>
<sequence length="82" mass="9109">MEKKPFYTLEHGGRRFGFKRPTVDQINRLTARISRVPVSAAIEFTAELAEEPEAWKALLEEKPGLALQAANGILELLGFPTA</sequence>
<dbReference type="InterPro" id="IPR049294">
    <property type="entry name" value="DUF6848"/>
</dbReference>
<dbReference type="Pfam" id="PF20941">
    <property type="entry name" value="DUF6848"/>
    <property type="match status" value="1"/>
</dbReference>